<dbReference type="AlphaFoldDB" id="A0AAV9J7W4"/>
<gene>
    <name evidence="2" type="ORF">LTR36_009224</name>
</gene>
<reference evidence="2 3" key="1">
    <citation type="submission" date="2021-11" db="EMBL/GenBank/DDBJ databases">
        <title>Black yeast isolated from Biological Soil Crust.</title>
        <authorList>
            <person name="Kurbessoian T."/>
        </authorList>
    </citation>
    <scope>NUCLEOTIDE SEQUENCE [LARGE SCALE GENOMIC DNA]</scope>
    <source>
        <strain evidence="2 3">CCFEE 5522</strain>
    </source>
</reference>
<evidence type="ECO:0000313" key="2">
    <source>
        <dbReference type="EMBL" id="KAK4540478.1"/>
    </source>
</evidence>
<evidence type="ECO:0000313" key="3">
    <source>
        <dbReference type="Proteomes" id="UP001324427"/>
    </source>
</evidence>
<feature type="region of interest" description="Disordered" evidence="1">
    <location>
        <begin position="219"/>
        <end position="247"/>
    </location>
</feature>
<dbReference type="EMBL" id="JAVFHQ010000067">
    <property type="protein sequence ID" value="KAK4540478.1"/>
    <property type="molecule type" value="Genomic_DNA"/>
</dbReference>
<organism evidence="2 3">
    <name type="scientific">Oleoguttula mirabilis</name>
    <dbReference type="NCBI Taxonomy" id="1507867"/>
    <lineage>
        <taxon>Eukaryota</taxon>
        <taxon>Fungi</taxon>
        <taxon>Dikarya</taxon>
        <taxon>Ascomycota</taxon>
        <taxon>Pezizomycotina</taxon>
        <taxon>Dothideomycetes</taxon>
        <taxon>Dothideomycetidae</taxon>
        <taxon>Mycosphaerellales</taxon>
        <taxon>Teratosphaeriaceae</taxon>
        <taxon>Oleoguttula</taxon>
    </lineage>
</organism>
<evidence type="ECO:0000256" key="1">
    <source>
        <dbReference type="SAM" id="MobiDB-lite"/>
    </source>
</evidence>
<protein>
    <submittedName>
        <fullName evidence="2">Uncharacterized protein</fullName>
    </submittedName>
</protein>
<name>A0AAV9J7W4_9PEZI</name>
<dbReference type="Proteomes" id="UP001324427">
    <property type="component" value="Unassembled WGS sequence"/>
</dbReference>
<keyword evidence="3" id="KW-1185">Reference proteome</keyword>
<sequence length="295" mass="32533">MANVGASTAPIQAVKLVGASTAPIQAVKLASGDDSWPPKDPYSTQPIPADHAIFATGELSAVSALLGIPLKVTKLRPSLLRNRYKHKGGPPRYSTKPVDEFFDNAMAGKLMVCCTIDDTRTLPFATLPEWQGRIGDVLVARADETPLYPHHVNTMLSFIAKVDCSDRHDLSIEMKAKGREVTEQDMIDKLLPAAFHEYYMELRETWISEDTGSEEASWLWEPSPFTDDSKPNDPGPLGTGDDRSDRIGEDFEAGRYLLEAGHISPRTEPRGALRLRRGLEALRLAEPKVETVLNK</sequence>
<proteinExistence type="predicted"/>
<comment type="caution">
    <text evidence="2">The sequence shown here is derived from an EMBL/GenBank/DDBJ whole genome shotgun (WGS) entry which is preliminary data.</text>
</comment>
<accession>A0AAV9J7W4</accession>